<evidence type="ECO:0000256" key="1">
    <source>
        <dbReference type="ARBA" id="ARBA00012417"/>
    </source>
</evidence>
<dbReference type="PANTHER" id="PTHR34388">
    <property type="entry name" value="DNA POLYMERASE III SUBUNIT DELTA"/>
    <property type="match status" value="1"/>
</dbReference>
<dbReference type="InterPro" id="IPR005790">
    <property type="entry name" value="DNA_polIII_delta"/>
</dbReference>
<reference evidence="9" key="1">
    <citation type="journal article" date="2019" name="Int. J. Syst. Evol. Microbiol.">
        <title>The Global Catalogue of Microorganisms (GCM) 10K type strain sequencing project: providing services to taxonomists for standard genome sequencing and annotation.</title>
        <authorList>
            <consortium name="The Broad Institute Genomics Platform"/>
            <consortium name="The Broad Institute Genome Sequencing Center for Infectious Disease"/>
            <person name="Wu L."/>
            <person name="Ma J."/>
        </authorList>
    </citation>
    <scope>NUCLEOTIDE SEQUENCE [LARGE SCALE GENOMIC DNA]</scope>
    <source>
        <strain evidence="9">KCTC 52366</strain>
    </source>
</reference>
<evidence type="ECO:0000256" key="4">
    <source>
        <dbReference type="ARBA" id="ARBA00022705"/>
    </source>
</evidence>
<comment type="catalytic activity">
    <reaction evidence="7">
        <text>DNA(n) + a 2'-deoxyribonucleoside 5'-triphosphate = DNA(n+1) + diphosphate</text>
        <dbReference type="Rhea" id="RHEA:22508"/>
        <dbReference type="Rhea" id="RHEA-COMP:17339"/>
        <dbReference type="Rhea" id="RHEA-COMP:17340"/>
        <dbReference type="ChEBI" id="CHEBI:33019"/>
        <dbReference type="ChEBI" id="CHEBI:61560"/>
        <dbReference type="ChEBI" id="CHEBI:173112"/>
        <dbReference type="EC" id="2.7.7.7"/>
    </reaction>
</comment>
<comment type="similarity">
    <text evidence="6">Belongs to the DNA polymerase HolA subunit family.</text>
</comment>
<accession>A0ABV7GPC8</accession>
<evidence type="ECO:0000256" key="7">
    <source>
        <dbReference type="ARBA" id="ARBA00049244"/>
    </source>
</evidence>
<evidence type="ECO:0000313" key="8">
    <source>
        <dbReference type="EMBL" id="MFC3141955.1"/>
    </source>
</evidence>
<dbReference type="SUPFAM" id="SSF48019">
    <property type="entry name" value="post-AAA+ oligomerization domain-like"/>
    <property type="match status" value="1"/>
</dbReference>
<dbReference type="RefSeq" id="WP_275631800.1">
    <property type="nucleotide sequence ID" value="NZ_JARGYD010000002.1"/>
</dbReference>
<dbReference type="InterPro" id="IPR008921">
    <property type="entry name" value="DNA_pol3_clamp-load_cplx_C"/>
</dbReference>
<keyword evidence="2 8" id="KW-0808">Transferase</keyword>
<dbReference type="Gene3D" id="3.40.50.300">
    <property type="entry name" value="P-loop containing nucleotide triphosphate hydrolases"/>
    <property type="match status" value="1"/>
</dbReference>
<gene>
    <name evidence="8" type="primary">holA</name>
    <name evidence="8" type="ORF">ACFOGP_04505</name>
</gene>
<evidence type="ECO:0000256" key="3">
    <source>
        <dbReference type="ARBA" id="ARBA00022695"/>
    </source>
</evidence>
<evidence type="ECO:0000256" key="6">
    <source>
        <dbReference type="ARBA" id="ARBA00034754"/>
    </source>
</evidence>
<comment type="caution">
    <text evidence="8">The sequence shown here is derived from an EMBL/GenBank/DDBJ whole genome shotgun (WGS) entry which is preliminary data.</text>
</comment>
<keyword evidence="4" id="KW-0235">DNA replication</keyword>
<dbReference type="Proteomes" id="UP001595632">
    <property type="component" value="Unassembled WGS sequence"/>
</dbReference>
<protein>
    <recommendedName>
        <fullName evidence="1">DNA-directed DNA polymerase</fullName>
        <ecNumber evidence="1">2.7.7.7</ecNumber>
    </recommendedName>
</protein>
<organism evidence="8 9">
    <name type="scientific">Psychromarinibacter halotolerans</name>
    <dbReference type="NCBI Taxonomy" id="1775175"/>
    <lineage>
        <taxon>Bacteria</taxon>
        <taxon>Pseudomonadati</taxon>
        <taxon>Pseudomonadota</taxon>
        <taxon>Alphaproteobacteria</taxon>
        <taxon>Rhodobacterales</taxon>
        <taxon>Paracoccaceae</taxon>
        <taxon>Psychromarinibacter</taxon>
    </lineage>
</organism>
<dbReference type="EC" id="2.7.7.7" evidence="1"/>
<evidence type="ECO:0000313" key="9">
    <source>
        <dbReference type="Proteomes" id="UP001595632"/>
    </source>
</evidence>
<dbReference type="GO" id="GO:0003887">
    <property type="term" value="F:DNA-directed DNA polymerase activity"/>
    <property type="evidence" value="ECO:0007669"/>
    <property type="project" value="UniProtKB-EC"/>
</dbReference>
<dbReference type="EMBL" id="JBHRTB010000010">
    <property type="protein sequence ID" value="MFC3141955.1"/>
    <property type="molecule type" value="Genomic_DNA"/>
</dbReference>
<evidence type="ECO:0000256" key="2">
    <source>
        <dbReference type="ARBA" id="ARBA00022679"/>
    </source>
</evidence>
<dbReference type="Gene3D" id="1.20.272.10">
    <property type="match status" value="1"/>
</dbReference>
<keyword evidence="3 8" id="KW-0548">Nucleotidyltransferase</keyword>
<name>A0ABV7GPC8_9RHOB</name>
<sequence length="343" mass="36499">MKLSARDSASHFSKPDPGCCGTLIYGQDAMRVALKRQELVAAIVGPRGEEEMRLTRIPASELRKDAALVTDAVRETGFFPGPRAVFVEDAGDGLAKTIAAAFDGWRPGDAHVVVTAGSLTAKSALRKLFEGLKNGFAVGIYNDPPSREELEAELAKAGLKNVGGDGMSELVALSRMLDPGDLRQTIEKLALFKLDDPAPLSPDDVAACAPATTEAAMDDVLNVVAEARTREIGPLMLKLEGQGVQPVGLVIGATRHFRTLYAAASDPGGPGAGLGRARPPVFGPRRDRMQRQAQGWGAARLAQALEMLTDTDLQLRSAQQRAPAMALVERTLIRLSMLASARR</sequence>
<evidence type="ECO:0000256" key="5">
    <source>
        <dbReference type="ARBA" id="ARBA00022932"/>
    </source>
</evidence>
<keyword evidence="9" id="KW-1185">Reference proteome</keyword>
<dbReference type="NCBIfam" id="TIGR01128">
    <property type="entry name" value="holA"/>
    <property type="match status" value="1"/>
</dbReference>
<dbReference type="PANTHER" id="PTHR34388:SF1">
    <property type="entry name" value="DNA POLYMERASE III SUBUNIT DELTA"/>
    <property type="match status" value="1"/>
</dbReference>
<dbReference type="InterPro" id="IPR027417">
    <property type="entry name" value="P-loop_NTPase"/>
</dbReference>
<keyword evidence="5" id="KW-0239">DNA-directed DNA polymerase</keyword>
<proteinExistence type="inferred from homology"/>